<reference evidence="2" key="1">
    <citation type="journal article" date="2012" name="Environ. Microbiol.">
        <title>Genomic content of uncultured Bacteroidetes from contrasting oceanic provinces in the North Atlantic Ocean.</title>
        <authorList>
            <person name="Gomez-Pereira P.R."/>
            <person name="Schuler M."/>
            <person name="Fuchs B.M."/>
            <person name="Bennke C."/>
            <person name="Teeling H."/>
            <person name="Waldmann J."/>
            <person name="Richter M."/>
            <person name="Barbe V."/>
            <person name="Bataille E."/>
            <person name="Glockner F.O."/>
            <person name="Amann R."/>
        </authorList>
    </citation>
    <scope>NUCLEOTIDE SEQUENCE</scope>
</reference>
<protein>
    <submittedName>
        <fullName evidence="2">Membrane protein</fullName>
    </submittedName>
</protein>
<keyword evidence="1" id="KW-0472">Membrane</keyword>
<sequence length="53" mass="6184">MLRKLLKILLIILSLVCFYVVYLMYSKLSFIDTPYLYGGIVLFLIGLLVKIKK</sequence>
<keyword evidence="1" id="KW-1133">Transmembrane helix</keyword>
<dbReference type="EMBL" id="FO117581">
    <property type="protein sequence ID" value="CCF99513.1"/>
    <property type="molecule type" value="Genomic_DNA"/>
</dbReference>
<dbReference type="AlphaFoldDB" id="H6REQ2"/>
<evidence type="ECO:0000256" key="1">
    <source>
        <dbReference type="SAM" id="Phobius"/>
    </source>
</evidence>
<name>H6REQ2_9BACT</name>
<accession>H6REQ2</accession>
<keyword evidence="1" id="KW-0812">Transmembrane</keyword>
<feature type="transmembrane region" description="Helical" evidence="1">
    <location>
        <begin position="34"/>
        <end position="51"/>
    </location>
</feature>
<gene>
    <name evidence="2" type="ORF">VIS_S18BIA10031</name>
</gene>
<evidence type="ECO:0000313" key="2">
    <source>
        <dbReference type="EMBL" id="CCF99513.1"/>
    </source>
</evidence>
<proteinExistence type="predicted"/>
<feature type="transmembrane region" description="Helical" evidence="1">
    <location>
        <begin position="5"/>
        <end position="22"/>
    </location>
</feature>
<reference evidence="2" key="2">
    <citation type="submission" date="2012-02" db="EMBL/GenBank/DDBJ databases">
        <authorList>
            <person name="Genoscope - CEA"/>
        </authorList>
    </citation>
    <scope>NUCLEOTIDE SEQUENCE</scope>
</reference>
<organism evidence="2">
    <name type="scientific">uncultured Flavobacteriia bacterium</name>
    <dbReference type="NCBI Taxonomy" id="212695"/>
    <lineage>
        <taxon>Bacteria</taxon>
        <taxon>Pseudomonadati</taxon>
        <taxon>Bacteroidota</taxon>
        <taxon>Flavobacteriia</taxon>
        <taxon>environmental samples</taxon>
    </lineage>
</organism>